<feature type="domain" description="YdbS-like PH" evidence="3">
    <location>
        <begin position="109"/>
        <end position="180"/>
    </location>
</feature>
<evidence type="ECO:0000313" key="5">
    <source>
        <dbReference type="EMBL" id="CAH0371679.1"/>
    </source>
</evidence>
<feature type="signal peptide" evidence="2">
    <location>
        <begin position="1"/>
        <end position="18"/>
    </location>
</feature>
<dbReference type="PANTHER" id="PTHR35688">
    <property type="entry name" value="NAD(P)-LINKED OXIDOREDUCTASE SUPERFAMILY PROTEIN"/>
    <property type="match status" value="1"/>
</dbReference>
<dbReference type="Pfam" id="PF03703">
    <property type="entry name" value="bPH_2"/>
    <property type="match status" value="1"/>
</dbReference>
<sequence>MPRVTNAILAAALTTGAALVAPRLRVKAPTALAARGRLLDELADLDGEAPVAVEETAPVAAPVAEKAVLEPETLFFEGPPSKTELIVPGLSVLTVIGIVPFAAAAARQAWVKYKITSRRISVQSGVGGQDFTEIVYSDIAGMKFVYRGSKDVGDLVISLRDGAKLEMRFVPQFQEIYRYIYERCSPAAQAESSPMADDE</sequence>
<dbReference type="OrthoDB" id="3001at2759"/>
<feature type="transmembrane region" description="Helical" evidence="1">
    <location>
        <begin position="85"/>
        <end position="106"/>
    </location>
</feature>
<keyword evidence="1" id="KW-0812">Transmembrane</keyword>
<dbReference type="EMBL" id="CAKKNE010000003">
    <property type="protein sequence ID" value="CAH0371679.1"/>
    <property type="molecule type" value="Genomic_DNA"/>
</dbReference>
<evidence type="ECO:0000256" key="2">
    <source>
        <dbReference type="SAM" id="SignalP"/>
    </source>
</evidence>
<evidence type="ECO:0000256" key="1">
    <source>
        <dbReference type="SAM" id="Phobius"/>
    </source>
</evidence>
<keyword evidence="1" id="KW-1133">Transmembrane helix</keyword>
<gene>
    <name evidence="4" type="ORF">PCAL00307_LOCUS20867</name>
    <name evidence="5" type="ORF">PECAL_3P16310</name>
</gene>
<dbReference type="AlphaFoldDB" id="A0A7S4ECW5"/>
<keyword evidence="1" id="KW-0472">Membrane</keyword>
<protein>
    <recommendedName>
        <fullName evidence="3">YdbS-like PH domain-containing protein</fullName>
    </recommendedName>
</protein>
<dbReference type="EMBL" id="HBIW01024186">
    <property type="protein sequence ID" value="CAE0705418.1"/>
    <property type="molecule type" value="Transcribed_RNA"/>
</dbReference>
<evidence type="ECO:0000259" key="3">
    <source>
        <dbReference type="Pfam" id="PF03703"/>
    </source>
</evidence>
<evidence type="ECO:0000313" key="4">
    <source>
        <dbReference type="EMBL" id="CAE0705418.1"/>
    </source>
</evidence>
<dbReference type="Proteomes" id="UP000789595">
    <property type="component" value="Unassembled WGS sequence"/>
</dbReference>
<keyword evidence="2" id="KW-0732">Signal</keyword>
<dbReference type="PANTHER" id="PTHR35688:SF2">
    <property type="entry name" value="NAD(P)-LINKED OXIDOREDUCTASE SUPERFAMILY PROTEIN"/>
    <property type="match status" value="1"/>
</dbReference>
<dbReference type="InterPro" id="IPR005182">
    <property type="entry name" value="YdbS-like_PH"/>
</dbReference>
<evidence type="ECO:0000313" key="6">
    <source>
        <dbReference type="Proteomes" id="UP000789595"/>
    </source>
</evidence>
<keyword evidence="6" id="KW-1185">Reference proteome</keyword>
<accession>A0A7S4ECW5</accession>
<reference evidence="5" key="2">
    <citation type="submission" date="2021-11" db="EMBL/GenBank/DDBJ databases">
        <authorList>
            <consortium name="Genoscope - CEA"/>
            <person name="William W."/>
        </authorList>
    </citation>
    <scope>NUCLEOTIDE SEQUENCE</scope>
</reference>
<reference evidence="4" key="1">
    <citation type="submission" date="2021-01" db="EMBL/GenBank/DDBJ databases">
        <authorList>
            <person name="Corre E."/>
            <person name="Pelletier E."/>
            <person name="Niang G."/>
            <person name="Scheremetjew M."/>
            <person name="Finn R."/>
            <person name="Kale V."/>
            <person name="Holt S."/>
            <person name="Cochrane G."/>
            <person name="Meng A."/>
            <person name="Brown T."/>
            <person name="Cohen L."/>
        </authorList>
    </citation>
    <scope>NUCLEOTIDE SEQUENCE</scope>
    <source>
        <strain evidence="4">CCMP1756</strain>
    </source>
</reference>
<organism evidence="4">
    <name type="scientific">Pelagomonas calceolata</name>
    <dbReference type="NCBI Taxonomy" id="35677"/>
    <lineage>
        <taxon>Eukaryota</taxon>
        <taxon>Sar</taxon>
        <taxon>Stramenopiles</taxon>
        <taxon>Ochrophyta</taxon>
        <taxon>Pelagophyceae</taxon>
        <taxon>Pelagomonadales</taxon>
        <taxon>Pelagomonadaceae</taxon>
        <taxon>Pelagomonas</taxon>
    </lineage>
</organism>
<proteinExistence type="predicted"/>
<name>A0A7S4ECW5_9STRA</name>
<feature type="chain" id="PRO_5035593998" description="YdbS-like PH domain-containing protein" evidence="2">
    <location>
        <begin position="19"/>
        <end position="199"/>
    </location>
</feature>